<proteinExistence type="predicted"/>
<organism evidence="3 4">
    <name type="scientific">Discostella pseudostelligera</name>
    <dbReference type="NCBI Taxonomy" id="259834"/>
    <lineage>
        <taxon>Eukaryota</taxon>
        <taxon>Sar</taxon>
        <taxon>Stramenopiles</taxon>
        <taxon>Ochrophyta</taxon>
        <taxon>Bacillariophyta</taxon>
        <taxon>Coscinodiscophyceae</taxon>
        <taxon>Thalassiosirophycidae</taxon>
        <taxon>Stephanodiscales</taxon>
        <taxon>Stephanodiscaceae</taxon>
        <taxon>Discostella</taxon>
    </lineage>
</organism>
<feature type="region of interest" description="Disordered" evidence="2">
    <location>
        <begin position="392"/>
        <end position="415"/>
    </location>
</feature>
<dbReference type="Proteomes" id="UP001530293">
    <property type="component" value="Unassembled WGS sequence"/>
</dbReference>
<reference evidence="3 4" key="1">
    <citation type="submission" date="2024-10" db="EMBL/GenBank/DDBJ databases">
        <title>Updated reference genomes for cyclostephanoid diatoms.</title>
        <authorList>
            <person name="Roberts W.R."/>
            <person name="Alverson A.J."/>
        </authorList>
    </citation>
    <scope>NUCLEOTIDE SEQUENCE [LARGE SCALE GENOMIC DNA]</scope>
    <source>
        <strain evidence="3 4">AJA232-27</strain>
    </source>
</reference>
<feature type="region of interest" description="Disordered" evidence="2">
    <location>
        <begin position="184"/>
        <end position="225"/>
    </location>
</feature>
<feature type="compositionally biased region" description="Polar residues" evidence="2">
    <location>
        <begin position="254"/>
        <end position="270"/>
    </location>
</feature>
<dbReference type="AlphaFoldDB" id="A0ABD3M0Q4"/>
<feature type="compositionally biased region" description="Low complexity" evidence="2">
    <location>
        <begin position="202"/>
        <end position="215"/>
    </location>
</feature>
<protein>
    <submittedName>
        <fullName evidence="3">Uncharacterized protein</fullName>
    </submittedName>
</protein>
<name>A0ABD3M0Q4_9STRA</name>
<evidence type="ECO:0000256" key="1">
    <source>
        <dbReference type="SAM" id="Coils"/>
    </source>
</evidence>
<feature type="region of interest" description="Disordered" evidence="2">
    <location>
        <begin position="98"/>
        <end position="170"/>
    </location>
</feature>
<feature type="compositionally biased region" description="Acidic residues" evidence="2">
    <location>
        <begin position="115"/>
        <end position="125"/>
    </location>
</feature>
<sequence length="858" mass="95859">MITRTKTRERPSLLPPLNAPSANDERPRGPPAAAVEREEELTTMGRTYEELVSASHQQQQQQQQQYRESMMSDDTEEGDEPSREFGRQSVGFMLGRNSLSNWSTIGGGKKGLLNDQEDEEEDDNGDNPHTGNERIPSSVHMEHNNNILNTGRKSNVTRTSLGSRDSLGLDTPNILMASHINVSQRRSNQVITSHAGSGARPSSLNMSHISSSSSSGFMDEEDAFDDSFNPIRTSLEESFADTNLSPIRLEGRGRQQSNDNQYQKSASKSPPSAMRSLSPKRNDYQTQNSASKSPPSSAIRSLSPKRNDNQYLNSASKSPPTAMRSLSPKRSSTTNMAKSPVRSPVRSPLGNISPNRSRAMSMDLNKKKALSPNGTYSLKEAEGTRMSMPTFSTTATTTQSSSSSSSNMSVGSGSETMSVPVAFSASKASTSKLVLPSLSESRRNHHTTESVVVAPPKPTTEEVDTMMLLSPEKELTKVRSPEPTPNSQRRIIKRLRASIPSAKYLMPEDMVEEEVPVKVVSRAQQPTSATSISEANNEPIRDEVAMPTTYENAFVFPMEAIPFPRTETLCLFHDQAIAIGSPSHQYQLNCAKTNLLSFQEVILPSIAYETNAVLKQMQAKAQRNIRDGLPASEGTEVVKAIETCRMVVNMCTNEAMKVAGAAWREREAKRQQVRMEKIESRERQQRLDELVAKQERKEARARSRWERYERQKVEKQRNHPRNKEMWQEVAKLMVEIQKLEKEERLWNETLVEVKQLEEHHQPPEMIDLDIIVEGKGNGEVRDSTDPVSMATTLVGDVTLATERINWVLKSVSLAMTESDKLRREAYEKYQEDGHKFYGYPMVDDPKALFKSLAMGSPF</sequence>
<keyword evidence="4" id="KW-1185">Reference proteome</keyword>
<feature type="compositionally biased region" description="Polar residues" evidence="2">
    <location>
        <begin position="284"/>
        <end position="300"/>
    </location>
</feature>
<evidence type="ECO:0000313" key="4">
    <source>
        <dbReference type="Proteomes" id="UP001530293"/>
    </source>
</evidence>
<feature type="coiled-coil region" evidence="1">
    <location>
        <begin position="691"/>
        <end position="756"/>
    </location>
</feature>
<feature type="compositionally biased region" description="Polar residues" evidence="2">
    <location>
        <begin position="184"/>
        <end position="195"/>
    </location>
</feature>
<feature type="compositionally biased region" description="Polar residues" evidence="2">
    <location>
        <begin position="328"/>
        <end position="337"/>
    </location>
</feature>
<feature type="compositionally biased region" description="Polar residues" evidence="2">
    <location>
        <begin position="144"/>
        <end position="163"/>
    </location>
</feature>
<comment type="caution">
    <text evidence="3">The sequence shown here is derived from an EMBL/GenBank/DDBJ whole genome shotgun (WGS) entry which is preliminary data.</text>
</comment>
<gene>
    <name evidence="3" type="ORF">ACHAWU_007265</name>
</gene>
<evidence type="ECO:0000256" key="2">
    <source>
        <dbReference type="SAM" id="MobiDB-lite"/>
    </source>
</evidence>
<feature type="compositionally biased region" description="Polar residues" evidence="2">
    <location>
        <begin position="309"/>
        <end position="319"/>
    </location>
</feature>
<feature type="compositionally biased region" description="Basic and acidic residues" evidence="2">
    <location>
        <begin position="1"/>
        <end position="11"/>
    </location>
</feature>
<evidence type="ECO:0000313" key="3">
    <source>
        <dbReference type="EMBL" id="KAL3756314.1"/>
    </source>
</evidence>
<feature type="region of interest" description="Disordered" evidence="2">
    <location>
        <begin position="237"/>
        <end position="357"/>
    </location>
</feature>
<keyword evidence="1" id="KW-0175">Coiled coil</keyword>
<accession>A0ABD3M0Q4</accession>
<feature type="region of interest" description="Disordered" evidence="2">
    <location>
        <begin position="1"/>
        <end position="85"/>
    </location>
</feature>
<dbReference type="EMBL" id="JALLBG020000312">
    <property type="protein sequence ID" value="KAL3756314.1"/>
    <property type="molecule type" value="Genomic_DNA"/>
</dbReference>